<protein>
    <submittedName>
        <fullName evidence="2">Uncharacterized protein</fullName>
    </submittedName>
</protein>
<reference evidence="2 3" key="1">
    <citation type="submission" date="2018-03" db="EMBL/GenBank/DDBJ databases">
        <title>Genomic Encyclopedia of Archaeal and Bacterial Type Strains, Phase II (KMG-II): from individual species to whole genera.</title>
        <authorList>
            <person name="Goeker M."/>
        </authorList>
    </citation>
    <scope>NUCLEOTIDE SEQUENCE [LARGE SCALE GENOMIC DNA]</scope>
    <source>
        <strain evidence="2 3">DSM 28354</strain>
    </source>
</reference>
<sequence length="159" mass="17434">MEDPKVPFSDTTARRAQLIAATERFKTSISDSVDEIKGDASEVSKTVALVAGVSLAVYLVVNAILPKSAEYRFAEKYGEPDEDDYDEYGELVVPAGKRKREAQKTGALSGMVSGLLTTVVTNIARQQLTSFVDRIRQNNALTPTVKHSSERQYGTKTPY</sequence>
<feature type="transmembrane region" description="Helical" evidence="1">
    <location>
        <begin position="47"/>
        <end position="65"/>
    </location>
</feature>
<evidence type="ECO:0000256" key="1">
    <source>
        <dbReference type="SAM" id="Phobius"/>
    </source>
</evidence>
<keyword evidence="1" id="KW-0812">Transmembrane</keyword>
<name>A0A2T0TIS1_9BACT</name>
<dbReference type="AlphaFoldDB" id="A0A2T0TIS1"/>
<keyword evidence="3" id="KW-1185">Reference proteome</keyword>
<gene>
    <name evidence="2" type="ORF">CLV58_102278</name>
</gene>
<proteinExistence type="predicted"/>
<dbReference type="EMBL" id="PVTE01000002">
    <property type="protein sequence ID" value="PRY45529.1"/>
    <property type="molecule type" value="Genomic_DNA"/>
</dbReference>
<accession>A0A2T0TIS1</accession>
<dbReference type="OrthoDB" id="956262at2"/>
<evidence type="ECO:0000313" key="3">
    <source>
        <dbReference type="Proteomes" id="UP000238375"/>
    </source>
</evidence>
<dbReference type="RefSeq" id="WP_106136379.1">
    <property type="nucleotide sequence ID" value="NZ_PVTE01000002.1"/>
</dbReference>
<evidence type="ECO:0000313" key="2">
    <source>
        <dbReference type="EMBL" id="PRY45529.1"/>
    </source>
</evidence>
<organism evidence="2 3">
    <name type="scientific">Spirosoma oryzae</name>
    <dbReference type="NCBI Taxonomy" id="1469603"/>
    <lineage>
        <taxon>Bacteria</taxon>
        <taxon>Pseudomonadati</taxon>
        <taxon>Bacteroidota</taxon>
        <taxon>Cytophagia</taxon>
        <taxon>Cytophagales</taxon>
        <taxon>Cytophagaceae</taxon>
        <taxon>Spirosoma</taxon>
    </lineage>
</organism>
<keyword evidence="1" id="KW-0472">Membrane</keyword>
<keyword evidence="1" id="KW-1133">Transmembrane helix</keyword>
<comment type="caution">
    <text evidence="2">The sequence shown here is derived from an EMBL/GenBank/DDBJ whole genome shotgun (WGS) entry which is preliminary data.</text>
</comment>
<dbReference type="Proteomes" id="UP000238375">
    <property type="component" value="Unassembled WGS sequence"/>
</dbReference>